<reference evidence="2" key="1">
    <citation type="journal article" date="2019" name="Int. J. Syst. Evol. Microbiol.">
        <title>The Global Catalogue of Microorganisms (GCM) 10K type strain sequencing project: providing services to taxonomists for standard genome sequencing and annotation.</title>
        <authorList>
            <consortium name="The Broad Institute Genomics Platform"/>
            <consortium name="The Broad Institute Genome Sequencing Center for Infectious Disease"/>
            <person name="Wu L."/>
            <person name="Ma J."/>
        </authorList>
    </citation>
    <scope>NUCLEOTIDE SEQUENCE [LARGE SCALE GENOMIC DNA]</scope>
    <source>
        <strain evidence="2">JCM 18204</strain>
    </source>
</reference>
<protein>
    <recommendedName>
        <fullName evidence="3">HK97 gp10 family phage protein</fullName>
    </recommendedName>
</protein>
<evidence type="ECO:0000313" key="2">
    <source>
        <dbReference type="Proteomes" id="UP001499959"/>
    </source>
</evidence>
<evidence type="ECO:0008006" key="3">
    <source>
        <dbReference type="Google" id="ProtNLM"/>
    </source>
</evidence>
<accession>A0ABP9AK18</accession>
<dbReference type="Proteomes" id="UP001499959">
    <property type="component" value="Unassembled WGS sequence"/>
</dbReference>
<proteinExistence type="predicted"/>
<name>A0ABP9AK18_9GAMM</name>
<sequence length="200" mass="22013">MSAFLHADLDGLLSASRNLSVLASRLPTLHSRAIGTLSRRLPVQARRDIQAEYQIGARRLTQDLSSRTTDEGVRLVGRFRGIGLRNFAARPTSRGVTAAIVRGKRSLRERAFIRRGLAGNEHVFRREGPKRPMQQGRYAGKPRQPLVVEYGATAAQMLAKGRRPERLVDYARGVLAVESERLLRLAAAASAPSSPNAPRT</sequence>
<keyword evidence="2" id="KW-1185">Reference proteome</keyword>
<gene>
    <name evidence="1" type="ORF">GCM10023307_03960</name>
</gene>
<organism evidence="1 2">
    <name type="scientific">Lysobacter hankyongensis</name>
    <dbReference type="NCBI Taxonomy" id="1176535"/>
    <lineage>
        <taxon>Bacteria</taxon>
        <taxon>Pseudomonadati</taxon>
        <taxon>Pseudomonadota</taxon>
        <taxon>Gammaproteobacteria</taxon>
        <taxon>Lysobacterales</taxon>
        <taxon>Lysobacteraceae</taxon>
        <taxon>Lysobacter</taxon>
    </lineage>
</organism>
<evidence type="ECO:0000313" key="1">
    <source>
        <dbReference type="EMBL" id="GAA4782596.1"/>
    </source>
</evidence>
<comment type="caution">
    <text evidence="1">The sequence shown here is derived from an EMBL/GenBank/DDBJ whole genome shotgun (WGS) entry which is preliminary data.</text>
</comment>
<dbReference type="EMBL" id="BAABJE010000001">
    <property type="protein sequence ID" value="GAA4782596.1"/>
    <property type="molecule type" value="Genomic_DNA"/>
</dbReference>
<dbReference type="RefSeq" id="WP_345301592.1">
    <property type="nucleotide sequence ID" value="NZ_BAABJE010000001.1"/>
</dbReference>